<dbReference type="PANTHER" id="PTHR11559">
    <property type="entry name" value="CARBOXYLESTERASE"/>
    <property type="match status" value="1"/>
</dbReference>
<dbReference type="InterPro" id="IPR002018">
    <property type="entry name" value="CarbesteraseB"/>
</dbReference>
<dbReference type="Gene3D" id="3.40.50.1820">
    <property type="entry name" value="alpha/beta hydrolase"/>
    <property type="match status" value="1"/>
</dbReference>
<dbReference type="EMBL" id="MF163418">
    <property type="protein sequence ID" value="AWW17120.1"/>
    <property type="molecule type" value="mRNA"/>
</dbReference>
<feature type="chain" id="PRO_5016189182" description="Carboxylic ester hydrolase" evidence="5">
    <location>
        <begin position="23"/>
        <end position="599"/>
    </location>
</feature>
<dbReference type="PROSITE" id="PS00122">
    <property type="entry name" value="CARBOXYLESTERASE_B_1"/>
    <property type="match status" value="1"/>
</dbReference>
<comment type="similarity">
    <text evidence="1 5">Belongs to the type-B carboxylesterase/lipase family.</text>
</comment>
<dbReference type="InterPro" id="IPR029058">
    <property type="entry name" value="AB_hydrolase_fold"/>
</dbReference>
<evidence type="ECO:0000256" key="1">
    <source>
        <dbReference type="ARBA" id="ARBA00005964"/>
    </source>
</evidence>
<proteinExistence type="evidence at transcript level"/>
<dbReference type="GO" id="GO:0052689">
    <property type="term" value="F:carboxylic ester hydrolase activity"/>
    <property type="evidence" value="ECO:0007669"/>
    <property type="project" value="UniProtKB-KW"/>
</dbReference>
<reference evidence="7" key="1">
    <citation type="submission" date="2017-05" db="EMBL/GenBank/DDBJ databases">
        <title>Bioinformatics of Glutathione S-transferase Genes in Salivary Glands of Cicada Subpsaltria yangi.</title>
        <authorList>
            <person name="Qi M."/>
        </authorList>
    </citation>
    <scope>NUCLEOTIDE SEQUENCE</scope>
</reference>
<keyword evidence="3 5" id="KW-0378">Hydrolase</keyword>
<feature type="signal peptide" evidence="5">
    <location>
        <begin position="1"/>
        <end position="22"/>
    </location>
</feature>
<name>A0A2Z4HPS6_9HEMI</name>
<sequence length="599" mass="67315">MKSYYILYIIIASTVLFKSSECAFESFDTAPIVHLSTGLVRGLKLTSAVNKSYFSFKGVPYAAPPLKHLRFTAPQPLQNWTGVWDAFDNPSACMQPLRDVGFPETYSENCLFVNVYTKVLNVTDDKQLMPVMVWFYGGEFFKGTASSYKYGPDFLLEADVVVVTVYYRLGVFGFLNMQTKSAQGNAGLKDQVAALRWVQKEIKNFGGDANRVTIFGGSSGGSCVNYLYLSPLAHGLFHRAVSQSGLALQTAPLKQSTYAAGKQLASYLRCPTASTDTIMECLKTAPADDLIKYQIAMTDTGKGEYTMVGKSAPFLPTVEKYKGEEVFLPKQPWELVRPKSSPKGVPYIIGVTSDEGLFYVYDDPDLFTNFEKDLKLYLPSHIQKTASQRQIKELTTKVKEFYFGNQSVSYETIQAYIDLHTDRLFLYPIILGVRALRHQADIYLFQFAYKGAFKIIRKHYVLHNLTGAAHGGELGYLFYRNHGMPAHNNLSAYPEDLHVLSNMVKLWTNFAKYGKPTPVYDDQLKVKWKPVESNKTNFLKIDIDLQMVDNDLNGDRIAFWDSLYSLVLSENTSSENSAMKNTGAFPYSLIATGNQCWAL</sequence>
<evidence type="ECO:0000259" key="6">
    <source>
        <dbReference type="Pfam" id="PF00135"/>
    </source>
</evidence>
<evidence type="ECO:0000256" key="5">
    <source>
        <dbReference type="RuleBase" id="RU361235"/>
    </source>
</evidence>
<keyword evidence="4" id="KW-0325">Glycoprotein</keyword>
<dbReference type="EC" id="3.1.1.-" evidence="5"/>
<protein>
    <recommendedName>
        <fullName evidence="5">Carboxylic ester hydrolase</fullName>
        <ecNumber evidence="5">3.1.1.-</ecNumber>
    </recommendedName>
</protein>
<evidence type="ECO:0000256" key="4">
    <source>
        <dbReference type="ARBA" id="ARBA00023180"/>
    </source>
</evidence>
<dbReference type="InterPro" id="IPR050309">
    <property type="entry name" value="Type-B_Carboxylest/Lipase"/>
</dbReference>
<dbReference type="InterPro" id="IPR019826">
    <property type="entry name" value="Carboxylesterase_B_AS"/>
</dbReference>
<keyword evidence="5" id="KW-0732">Signal</keyword>
<keyword evidence="2" id="KW-0719">Serine esterase</keyword>
<dbReference type="SUPFAM" id="SSF53474">
    <property type="entry name" value="alpha/beta-Hydrolases"/>
    <property type="match status" value="1"/>
</dbReference>
<accession>A0A2Z4HPS6</accession>
<evidence type="ECO:0000256" key="3">
    <source>
        <dbReference type="ARBA" id="ARBA00022801"/>
    </source>
</evidence>
<dbReference type="AlphaFoldDB" id="A0A2Z4HPS6"/>
<organism evidence="7">
    <name type="scientific">Subpsaltria yangi</name>
    <dbReference type="NCBI Taxonomy" id="1195109"/>
    <lineage>
        <taxon>Eukaryota</taxon>
        <taxon>Metazoa</taxon>
        <taxon>Ecdysozoa</taxon>
        <taxon>Arthropoda</taxon>
        <taxon>Hexapoda</taxon>
        <taxon>Insecta</taxon>
        <taxon>Pterygota</taxon>
        <taxon>Neoptera</taxon>
        <taxon>Paraneoptera</taxon>
        <taxon>Hemiptera</taxon>
        <taxon>Auchenorrhyncha</taxon>
        <taxon>Cicadoidea</taxon>
        <taxon>Cicadidae</taxon>
        <taxon>Tibicininae</taxon>
        <taxon>Tibicinini</taxon>
        <taxon>Subpsaltria</taxon>
    </lineage>
</organism>
<evidence type="ECO:0000313" key="7">
    <source>
        <dbReference type="EMBL" id="AWW17120.1"/>
    </source>
</evidence>
<evidence type="ECO:0000256" key="2">
    <source>
        <dbReference type="ARBA" id="ARBA00022487"/>
    </source>
</evidence>
<dbReference type="Pfam" id="PF00135">
    <property type="entry name" value="COesterase"/>
    <property type="match status" value="1"/>
</dbReference>
<feature type="domain" description="Carboxylesterase type B" evidence="6">
    <location>
        <begin position="30"/>
        <end position="560"/>
    </location>
</feature>